<evidence type="ECO:0000256" key="2">
    <source>
        <dbReference type="SAM" id="MobiDB-lite"/>
    </source>
</evidence>
<dbReference type="SMART" id="SM00320">
    <property type="entry name" value="WD40"/>
    <property type="match status" value="2"/>
</dbReference>
<name>A0A8H7NC25_BIOOC</name>
<evidence type="ECO:0008006" key="5">
    <source>
        <dbReference type="Google" id="ProtNLM"/>
    </source>
</evidence>
<gene>
    <name evidence="3" type="ORF">IM811_011798</name>
</gene>
<feature type="compositionally biased region" description="Polar residues" evidence="2">
    <location>
        <begin position="23"/>
        <end position="32"/>
    </location>
</feature>
<keyword evidence="1" id="KW-0853">WD repeat</keyword>
<dbReference type="Proteomes" id="UP000616885">
    <property type="component" value="Unassembled WGS sequence"/>
</dbReference>
<dbReference type="PANTHER" id="PTHR13831:SF0">
    <property type="entry name" value="PROTEIN HIRA"/>
    <property type="match status" value="1"/>
</dbReference>
<dbReference type="Gene3D" id="2.130.10.10">
    <property type="entry name" value="YVTN repeat-like/Quinoprotein amine dehydrogenase"/>
    <property type="match status" value="1"/>
</dbReference>
<dbReference type="AlphaFoldDB" id="A0A8H7NC25"/>
<feature type="region of interest" description="Disordered" evidence="2">
    <location>
        <begin position="1"/>
        <end position="36"/>
    </location>
</feature>
<dbReference type="Pfam" id="PF00400">
    <property type="entry name" value="WD40"/>
    <property type="match status" value="2"/>
</dbReference>
<reference evidence="3" key="1">
    <citation type="submission" date="2020-10" db="EMBL/GenBank/DDBJ databases">
        <title>High-Quality Genome Resource of Clonostachys rosea strain S41 by Oxford Nanopore Long-Read Sequencing.</title>
        <authorList>
            <person name="Wang H."/>
        </authorList>
    </citation>
    <scope>NUCLEOTIDE SEQUENCE</scope>
    <source>
        <strain evidence="3">S41</strain>
    </source>
</reference>
<dbReference type="GO" id="GO:0006338">
    <property type="term" value="P:chromatin remodeling"/>
    <property type="evidence" value="ECO:0007669"/>
    <property type="project" value="TreeGrafter"/>
</dbReference>
<dbReference type="GO" id="GO:0000417">
    <property type="term" value="C:HIR complex"/>
    <property type="evidence" value="ECO:0007669"/>
    <property type="project" value="TreeGrafter"/>
</dbReference>
<dbReference type="InterPro" id="IPR031120">
    <property type="entry name" value="HIR1-like"/>
</dbReference>
<dbReference type="PROSITE" id="PS50294">
    <property type="entry name" value="WD_REPEATS_REGION"/>
    <property type="match status" value="2"/>
</dbReference>
<dbReference type="InterPro" id="IPR015943">
    <property type="entry name" value="WD40/YVTN_repeat-like_dom_sf"/>
</dbReference>
<comment type="caution">
    <text evidence="3">The sequence shown here is derived from an EMBL/GenBank/DDBJ whole genome shotgun (WGS) entry which is preliminary data.</text>
</comment>
<dbReference type="SUPFAM" id="SSF50978">
    <property type="entry name" value="WD40 repeat-like"/>
    <property type="match status" value="1"/>
</dbReference>
<dbReference type="GO" id="GO:0006351">
    <property type="term" value="P:DNA-templated transcription"/>
    <property type="evidence" value="ECO:0007669"/>
    <property type="project" value="InterPro"/>
</dbReference>
<dbReference type="InterPro" id="IPR036322">
    <property type="entry name" value="WD40_repeat_dom_sf"/>
</dbReference>
<evidence type="ECO:0000256" key="1">
    <source>
        <dbReference type="PROSITE-ProRule" id="PRU00221"/>
    </source>
</evidence>
<dbReference type="GO" id="GO:0005634">
    <property type="term" value="C:nucleus"/>
    <property type="evidence" value="ECO:0007669"/>
    <property type="project" value="InterPro"/>
</dbReference>
<dbReference type="EMBL" id="JADCTT010000004">
    <property type="protein sequence ID" value="KAF9753040.1"/>
    <property type="molecule type" value="Genomic_DNA"/>
</dbReference>
<evidence type="ECO:0000313" key="4">
    <source>
        <dbReference type="Proteomes" id="UP000616885"/>
    </source>
</evidence>
<accession>A0A8H7NC25</accession>
<evidence type="ECO:0000313" key="3">
    <source>
        <dbReference type="EMBL" id="KAF9753040.1"/>
    </source>
</evidence>
<feature type="compositionally biased region" description="Polar residues" evidence="2">
    <location>
        <begin position="166"/>
        <end position="175"/>
    </location>
</feature>
<feature type="region of interest" description="Disordered" evidence="2">
    <location>
        <begin position="147"/>
        <end position="175"/>
    </location>
</feature>
<dbReference type="GO" id="GO:0031491">
    <property type="term" value="F:nucleosome binding"/>
    <property type="evidence" value="ECO:0007669"/>
    <property type="project" value="TreeGrafter"/>
</dbReference>
<protein>
    <recommendedName>
        <fullName evidence="5">Anaphase-promoting complex subunit 4 WD40 domain-containing protein</fullName>
    </recommendedName>
</protein>
<organism evidence="3 4">
    <name type="scientific">Bionectria ochroleuca</name>
    <name type="common">Gliocladium roseum</name>
    <dbReference type="NCBI Taxonomy" id="29856"/>
    <lineage>
        <taxon>Eukaryota</taxon>
        <taxon>Fungi</taxon>
        <taxon>Dikarya</taxon>
        <taxon>Ascomycota</taxon>
        <taxon>Pezizomycotina</taxon>
        <taxon>Sordariomycetes</taxon>
        <taxon>Hypocreomycetidae</taxon>
        <taxon>Hypocreales</taxon>
        <taxon>Bionectriaceae</taxon>
        <taxon>Clonostachys</taxon>
    </lineage>
</organism>
<sequence length="175" mass="19545">MVSQRPLSRQWRRRQNDLHLSSRQEPSPTIFGTNEPPPVENWKTYRRLIGHDNDVQDLAWSHDSSLLVSVGLDSKIVVWSGYNFEKLRVISAHGSHVKGITFDPANKFFATASDDRTIKIFRFTSPGPNATATDMVDNFVHEHTIQTPFKSSPSRPISGGAPGPLTATTSQHPTL</sequence>
<dbReference type="PANTHER" id="PTHR13831">
    <property type="entry name" value="MEMBER OF THE HIR1 FAMILY OF WD-REPEAT PROTEINS"/>
    <property type="match status" value="1"/>
</dbReference>
<feature type="repeat" description="WD" evidence="1">
    <location>
        <begin position="48"/>
        <end position="80"/>
    </location>
</feature>
<dbReference type="GO" id="GO:0000785">
    <property type="term" value="C:chromatin"/>
    <property type="evidence" value="ECO:0007669"/>
    <property type="project" value="TreeGrafter"/>
</dbReference>
<proteinExistence type="predicted"/>
<dbReference type="PROSITE" id="PS50082">
    <property type="entry name" value="WD_REPEATS_2"/>
    <property type="match status" value="2"/>
</dbReference>
<feature type="repeat" description="WD" evidence="1">
    <location>
        <begin position="90"/>
        <end position="131"/>
    </location>
</feature>
<dbReference type="InterPro" id="IPR001680">
    <property type="entry name" value="WD40_rpt"/>
</dbReference>